<reference evidence="5 6" key="1">
    <citation type="journal article" date="2013" name="PLoS ONE">
        <title>Poles Apart: Arctic and Antarctic Octadecabacter strains Share High Genome Plasticity and a New Type of Xanthorhodopsin.</title>
        <authorList>
            <person name="Vollmers J."/>
            <person name="Voget S."/>
            <person name="Dietrich S."/>
            <person name="Gollnow K."/>
            <person name="Smits M."/>
            <person name="Meyer K."/>
            <person name="Brinkhoff T."/>
            <person name="Simon M."/>
            <person name="Daniel R."/>
        </authorList>
    </citation>
    <scope>NUCLEOTIDE SEQUENCE [LARGE SCALE GENOMIC DNA]</scope>
    <source>
        <strain evidence="5 6">307</strain>
    </source>
</reference>
<evidence type="ECO:0000259" key="4">
    <source>
        <dbReference type="SMART" id="SM00479"/>
    </source>
</evidence>
<name>M9R701_9RHOB</name>
<dbReference type="GO" id="GO:0006259">
    <property type="term" value="P:DNA metabolic process"/>
    <property type="evidence" value="ECO:0007669"/>
    <property type="project" value="UniProtKB-ARBA"/>
</dbReference>
<dbReference type="GO" id="GO:0003676">
    <property type="term" value="F:nucleic acid binding"/>
    <property type="evidence" value="ECO:0007669"/>
    <property type="project" value="InterPro"/>
</dbReference>
<dbReference type="STRING" id="391626.OAN307_c18860"/>
<dbReference type="OrthoDB" id="9803913at2"/>
<dbReference type="GO" id="GO:0005829">
    <property type="term" value="C:cytosol"/>
    <property type="evidence" value="ECO:0007669"/>
    <property type="project" value="TreeGrafter"/>
</dbReference>
<keyword evidence="1" id="KW-0540">Nuclease</keyword>
<dbReference type="EMBL" id="CP003740">
    <property type="protein sequence ID" value="AGI67538.1"/>
    <property type="molecule type" value="Genomic_DNA"/>
</dbReference>
<dbReference type="KEGG" id="oat:OAN307_c18860"/>
<evidence type="ECO:0000256" key="2">
    <source>
        <dbReference type="ARBA" id="ARBA00022801"/>
    </source>
</evidence>
<dbReference type="HOGENOM" id="CLU_047806_14_1_5"/>
<organism evidence="5 6">
    <name type="scientific">Octadecabacter antarcticus 307</name>
    <dbReference type="NCBI Taxonomy" id="391626"/>
    <lineage>
        <taxon>Bacteria</taxon>
        <taxon>Pseudomonadati</taxon>
        <taxon>Pseudomonadota</taxon>
        <taxon>Alphaproteobacteria</taxon>
        <taxon>Rhodobacterales</taxon>
        <taxon>Roseobacteraceae</taxon>
        <taxon>Octadecabacter</taxon>
    </lineage>
</organism>
<dbReference type="SUPFAM" id="SSF53098">
    <property type="entry name" value="Ribonuclease H-like"/>
    <property type="match status" value="1"/>
</dbReference>
<keyword evidence="3 5" id="KW-0269">Exonuclease</keyword>
<evidence type="ECO:0000313" key="6">
    <source>
        <dbReference type="Proteomes" id="UP000005307"/>
    </source>
</evidence>
<sequence>MNKFGHLTTLPDGPFRFIALDVETAGKTNGGICQIGLCFVSETGAVQTYSVFIDPEEPFEPFNTELHGISADTVAGAGTFPTVYGALFDLLNAHSLVQHSTFDEKALTSACARYDLPMITSHWTNSVSVARHAWPELKGAGGHGLANLKKHLGLEFHHHDAGEDARAAATVVLKAEDILGTALSHLKINRQLAFQFEDRSED</sequence>
<dbReference type="PANTHER" id="PTHR30231">
    <property type="entry name" value="DNA POLYMERASE III SUBUNIT EPSILON"/>
    <property type="match status" value="1"/>
</dbReference>
<protein>
    <submittedName>
        <fullName evidence="5">Putative exonuclease</fullName>
    </submittedName>
</protein>
<dbReference type="GO" id="GO:0008408">
    <property type="term" value="F:3'-5' exonuclease activity"/>
    <property type="evidence" value="ECO:0007669"/>
    <property type="project" value="TreeGrafter"/>
</dbReference>
<dbReference type="SMART" id="SM00479">
    <property type="entry name" value="EXOIII"/>
    <property type="match status" value="1"/>
</dbReference>
<dbReference type="PANTHER" id="PTHR30231:SF4">
    <property type="entry name" value="PROTEIN NEN2"/>
    <property type="match status" value="1"/>
</dbReference>
<dbReference type="InterPro" id="IPR013520">
    <property type="entry name" value="Ribonucl_H"/>
</dbReference>
<proteinExistence type="predicted"/>
<evidence type="ECO:0000313" key="5">
    <source>
        <dbReference type="EMBL" id="AGI67538.1"/>
    </source>
</evidence>
<evidence type="ECO:0000256" key="3">
    <source>
        <dbReference type="ARBA" id="ARBA00022839"/>
    </source>
</evidence>
<dbReference type="InterPro" id="IPR036397">
    <property type="entry name" value="RNaseH_sf"/>
</dbReference>
<dbReference type="AlphaFoldDB" id="M9R701"/>
<accession>M9R701</accession>
<dbReference type="Pfam" id="PF00929">
    <property type="entry name" value="RNase_T"/>
    <property type="match status" value="1"/>
</dbReference>
<keyword evidence="2" id="KW-0378">Hydrolase</keyword>
<dbReference type="InterPro" id="IPR012337">
    <property type="entry name" value="RNaseH-like_sf"/>
</dbReference>
<dbReference type="Proteomes" id="UP000005307">
    <property type="component" value="Chromosome"/>
</dbReference>
<dbReference type="RefSeq" id="WP_015499564.1">
    <property type="nucleotide sequence ID" value="NC_020911.1"/>
</dbReference>
<dbReference type="Gene3D" id="3.30.420.10">
    <property type="entry name" value="Ribonuclease H-like superfamily/Ribonuclease H"/>
    <property type="match status" value="1"/>
</dbReference>
<dbReference type="eggNOG" id="COG0847">
    <property type="taxonomic scope" value="Bacteria"/>
</dbReference>
<keyword evidence="6" id="KW-1185">Reference proteome</keyword>
<gene>
    <name evidence="5" type="ORF">OAN307_c18860</name>
</gene>
<feature type="domain" description="Exonuclease" evidence="4">
    <location>
        <begin position="16"/>
        <end position="181"/>
    </location>
</feature>
<evidence type="ECO:0000256" key="1">
    <source>
        <dbReference type="ARBA" id="ARBA00022722"/>
    </source>
</evidence>